<dbReference type="EMBL" id="CAMGYJ010000008">
    <property type="protein sequence ID" value="CAI0463503.1"/>
    <property type="molecule type" value="Genomic_DNA"/>
</dbReference>
<proteinExistence type="predicted"/>
<keyword evidence="3" id="KW-1185">Reference proteome</keyword>
<feature type="region of interest" description="Disordered" evidence="1">
    <location>
        <begin position="24"/>
        <end position="56"/>
    </location>
</feature>
<reference evidence="2" key="1">
    <citation type="submission" date="2022-08" db="EMBL/GenBank/DDBJ databases">
        <authorList>
            <person name="Gutierrez-Valencia J."/>
        </authorList>
    </citation>
    <scope>NUCLEOTIDE SEQUENCE</scope>
</reference>
<comment type="caution">
    <text evidence="2">The sequence shown here is derived from an EMBL/GenBank/DDBJ whole genome shotgun (WGS) entry which is preliminary data.</text>
</comment>
<protein>
    <submittedName>
        <fullName evidence="2">Uncharacterized protein</fullName>
    </submittedName>
</protein>
<evidence type="ECO:0000313" key="3">
    <source>
        <dbReference type="Proteomes" id="UP001154282"/>
    </source>
</evidence>
<evidence type="ECO:0000313" key="2">
    <source>
        <dbReference type="EMBL" id="CAI0463503.1"/>
    </source>
</evidence>
<dbReference type="AlphaFoldDB" id="A0AAV0NY19"/>
<accession>A0AAV0NY19</accession>
<evidence type="ECO:0000256" key="1">
    <source>
        <dbReference type="SAM" id="MobiDB-lite"/>
    </source>
</evidence>
<gene>
    <name evidence="2" type="ORF">LITE_LOCUS35792</name>
</gene>
<sequence length="93" mass="9644">MSRSKASPMLSSFIDETGLGTPAMASAAMKVKEAGRRPPLPPERVSPSRKEKEVDSALGLERRGVVLVFRVGCSGVVLGLGEGVVSGRASGSF</sequence>
<name>A0AAV0NY19_9ROSI</name>
<organism evidence="2 3">
    <name type="scientific">Linum tenue</name>
    <dbReference type="NCBI Taxonomy" id="586396"/>
    <lineage>
        <taxon>Eukaryota</taxon>
        <taxon>Viridiplantae</taxon>
        <taxon>Streptophyta</taxon>
        <taxon>Embryophyta</taxon>
        <taxon>Tracheophyta</taxon>
        <taxon>Spermatophyta</taxon>
        <taxon>Magnoliopsida</taxon>
        <taxon>eudicotyledons</taxon>
        <taxon>Gunneridae</taxon>
        <taxon>Pentapetalae</taxon>
        <taxon>rosids</taxon>
        <taxon>fabids</taxon>
        <taxon>Malpighiales</taxon>
        <taxon>Linaceae</taxon>
        <taxon>Linum</taxon>
    </lineage>
</organism>
<feature type="compositionally biased region" description="Basic and acidic residues" evidence="1">
    <location>
        <begin position="46"/>
        <end position="56"/>
    </location>
</feature>
<dbReference type="Proteomes" id="UP001154282">
    <property type="component" value="Unassembled WGS sequence"/>
</dbReference>